<feature type="region of interest" description="Disordered" evidence="1">
    <location>
        <begin position="992"/>
        <end position="1108"/>
    </location>
</feature>
<comment type="caution">
    <text evidence="3">The sequence shown here is derived from an EMBL/GenBank/DDBJ whole genome shotgun (WGS) entry which is preliminary data.</text>
</comment>
<gene>
    <name evidence="3" type="primary">NCL1_49594</name>
    <name evidence="3" type="ORF">TNIN_218691</name>
</gene>
<feature type="signal peptide" evidence="2">
    <location>
        <begin position="1"/>
        <end position="18"/>
    </location>
</feature>
<feature type="compositionally biased region" description="Basic and acidic residues" evidence="1">
    <location>
        <begin position="721"/>
        <end position="741"/>
    </location>
</feature>
<feature type="region of interest" description="Disordered" evidence="1">
    <location>
        <begin position="195"/>
        <end position="226"/>
    </location>
</feature>
<protein>
    <submittedName>
        <fullName evidence="3">Uncharacterized protein</fullName>
    </submittedName>
</protein>
<keyword evidence="2" id="KW-0732">Signal</keyword>
<feature type="compositionally biased region" description="Low complexity" evidence="1">
    <location>
        <begin position="1045"/>
        <end position="1070"/>
    </location>
</feature>
<organism evidence="3 4">
    <name type="scientific">Trichonephila inaurata madagascariensis</name>
    <dbReference type="NCBI Taxonomy" id="2747483"/>
    <lineage>
        <taxon>Eukaryota</taxon>
        <taxon>Metazoa</taxon>
        <taxon>Ecdysozoa</taxon>
        <taxon>Arthropoda</taxon>
        <taxon>Chelicerata</taxon>
        <taxon>Arachnida</taxon>
        <taxon>Araneae</taxon>
        <taxon>Araneomorphae</taxon>
        <taxon>Entelegynae</taxon>
        <taxon>Araneoidea</taxon>
        <taxon>Nephilidae</taxon>
        <taxon>Trichonephila</taxon>
        <taxon>Trichonephila inaurata</taxon>
    </lineage>
</organism>
<evidence type="ECO:0000256" key="1">
    <source>
        <dbReference type="SAM" id="MobiDB-lite"/>
    </source>
</evidence>
<feature type="compositionally biased region" description="Polar residues" evidence="1">
    <location>
        <begin position="1028"/>
        <end position="1044"/>
    </location>
</feature>
<dbReference type="AlphaFoldDB" id="A0A8X6MGQ5"/>
<evidence type="ECO:0000313" key="4">
    <source>
        <dbReference type="Proteomes" id="UP000886998"/>
    </source>
</evidence>
<dbReference type="Proteomes" id="UP000886998">
    <property type="component" value="Unassembled WGS sequence"/>
</dbReference>
<feature type="compositionally biased region" description="Basic and acidic residues" evidence="1">
    <location>
        <begin position="994"/>
        <end position="1013"/>
    </location>
</feature>
<dbReference type="EMBL" id="BMAV01027144">
    <property type="protein sequence ID" value="GFS56709.1"/>
    <property type="molecule type" value="Genomic_DNA"/>
</dbReference>
<feature type="region of interest" description="Disordered" evidence="1">
    <location>
        <begin position="677"/>
        <end position="741"/>
    </location>
</feature>
<reference evidence="3" key="1">
    <citation type="submission" date="2020-08" db="EMBL/GenBank/DDBJ databases">
        <title>Multicomponent nature underlies the extraordinary mechanical properties of spider dragline silk.</title>
        <authorList>
            <person name="Kono N."/>
            <person name="Nakamura H."/>
            <person name="Mori M."/>
            <person name="Yoshida Y."/>
            <person name="Ohtoshi R."/>
            <person name="Malay A.D."/>
            <person name="Moran D.A.P."/>
            <person name="Tomita M."/>
            <person name="Numata K."/>
            <person name="Arakawa K."/>
        </authorList>
    </citation>
    <scope>NUCLEOTIDE SEQUENCE</scope>
</reference>
<evidence type="ECO:0000256" key="2">
    <source>
        <dbReference type="SAM" id="SignalP"/>
    </source>
</evidence>
<sequence>MIRLCLIVCFLRVYFVNTYFVIDPEMNTLDYNTVFEIESSPVFTDENQNSEFFPEWHDWGKHRQPEMYAEKEKNAFLFPRKNSEVDPENTENNLENEVKQFRHKNPYLKIKNKHKLPKPVQKNIVMKNDTHDKINNEEHKSFTDVVSAKNNISDYNENNNKSKSEEEIENFFNEANITEDSLNYSSEAFSRVHGNNLSIKKPKSQKKNYKSKNKPLKNSNYLHGPNLRHKERRNSFRFKKFSKSFYVTPAIPKLEIHNKNKRNLKSKIKKIVSLLNFNKPHKKEKNLRSQQDFQGSSLDIYPFSENREEQELLSKNLHSKFQNPNSLSDSKDVLGGKREIPGNRIREHVRSQLLPINSNALDSHNLGDIYIALDKSHSAITIMPTANEKGKKLKKFEKKVKQEKPIEVMLKDSYAVPRPKNIYDKNIKEIPFATEEYSDIDKIEMKSMPKVHLRSVKDFMPYFKYSRNLNLPPRRNQLQLHPYQKYLNNDEEPFINSIPPINQNLRNFNEHYLESSNNNNRHEKSLPENFKITHDYLDIPQVENYDDKLNLVKKLSKILEDFKVKEIILSDPKANRETNVIEDRKQNFVDNIRVFNTAHKKSQSNELPSLRLSTSGKQAITKVPKHFYETFTQNDDSIYSHETENLKEEKTGQKYPGFETDRSMYFTFYEDLEEVTSPFDSTEESFQIQSEKGSKEYNNYQEDSSLESNPENQDYYFSDMDENRNSKEDETSEDYNNKEQYDYNKDYDSSLYFQDNHVATPPMHSFNDPMPKHKKNRLHPSSQNLPKEGLHKTNFKIPNGTGSIQTKFYHFSTEISALGDGDEFQKEEVIEKESKTMLRNKLMSSNESSHQFEEKKTEIKDNKENYHEAFIQEKDHSKYPNKPDPYDKENFNVEERRSIGSTESQVKTNLIRKSIISDEKVPNWDHKLGKNHLKKEDKPIHSEKPEHLKSYPSLRENDLLDNVFMFSKKSGHRASPVDYYEYVTDEYEIYPENVSDHDPSEHENVNKRNDDNRNPSSAELYKLKFSRDTSNNSYANKTANNTDDISTTTVQQQNITTTTTELTTTKVSTESKSETAPSRSKKSYQEFKFNAQSIGSTSSKKRRNPDNVQELREISRLIMRSTESSELQDVNAALLMLNSMDKDKNILKKRDERNFLTTYDPEAENKTMKDLNLSNSGNVVYITISTTTMDLERRFNDFVHILEKKRSFRRSQRYPKLNNGKGRKRLATEKWTHFKS</sequence>
<feature type="compositionally biased region" description="Basic residues" evidence="1">
    <location>
        <begin position="200"/>
        <end position="215"/>
    </location>
</feature>
<keyword evidence="4" id="KW-1185">Reference proteome</keyword>
<feature type="compositionally biased region" description="Polar residues" evidence="1">
    <location>
        <begin position="678"/>
        <end position="712"/>
    </location>
</feature>
<accession>A0A8X6MGQ5</accession>
<proteinExistence type="predicted"/>
<feature type="chain" id="PRO_5036497731" evidence="2">
    <location>
        <begin position="19"/>
        <end position="1236"/>
    </location>
</feature>
<evidence type="ECO:0000313" key="3">
    <source>
        <dbReference type="EMBL" id="GFS56709.1"/>
    </source>
</evidence>
<dbReference type="OrthoDB" id="6437960at2759"/>
<name>A0A8X6MGQ5_9ARAC</name>